<dbReference type="GO" id="GO:0016747">
    <property type="term" value="F:acyltransferase activity, transferring groups other than amino-acyl groups"/>
    <property type="evidence" value="ECO:0007669"/>
    <property type="project" value="InterPro"/>
</dbReference>
<dbReference type="SUPFAM" id="SSF55729">
    <property type="entry name" value="Acyl-CoA N-acyltransferases (Nat)"/>
    <property type="match status" value="1"/>
</dbReference>
<sequence length="110" mass="11710">MEAEKVTITDNKEAGVYELWVDGQTAAGLLYNEAGTRVTILATAVFPKFRGKGIAGNLLGGVLDLLRAEGRTATLTCPFATAFVHSHPQYADVVDPTFPGNARSGHGRIH</sequence>
<dbReference type="InterPro" id="IPR016181">
    <property type="entry name" value="Acyl_CoA_acyltransferase"/>
</dbReference>
<dbReference type="PANTHER" id="PTHR31435:SF10">
    <property type="entry name" value="BSR4717 PROTEIN"/>
    <property type="match status" value="1"/>
</dbReference>
<organism evidence="3 4">
    <name type="scientific">Tessaracoccus aquimaris</name>
    <dbReference type="NCBI Taxonomy" id="1332264"/>
    <lineage>
        <taxon>Bacteria</taxon>
        <taxon>Bacillati</taxon>
        <taxon>Actinomycetota</taxon>
        <taxon>Actinomycetes</taxon>
        <taxon>Propionibacteriales</taxon>
        <taxon>Propionibacteriaceae</taxon>
        <taxon>Tessaracoccus</taxon>
    </lineage>
</organism>
<dbReference type="Proteomes" id="UP000188145">
    <property type="component" value="Chromosome"/>
</dbReference>
<accession>A0A1Q2CTF2</accession>
<evidence type="ECO:0000313" key="4">
    <source>
        <dbReference type="Proteomes" id="UP000188145"/>
    </source>
</evidence>
<feature type="domain" description="N-acetyltransferase" evidence="1">
    <location>
        <begin position="1"/>
        <end position="110"/>
    </location>
</feature>
<evidence type="ECO:0000259" key="1">
    <source>
        <dbReference type="PROSITE" id="PS51186"/>
    </source>
</evidence>
<dbReference type="InterPro" id="IPR000182">
    <property type="entry name" value="GNAT_dom"/>
</dbReference>
<dbReference type="InterPro" id="IPR031165">
    <property type="entry name" value="GNAT_YJDJ"/>
</dbReference>
<proteinExistence type="predicted"/>
<dbReference type="KEGG" id="tes:BW730_10485"/>
<dbReference type="PROSITE" id="PS51729">
    <property type="entry name" value="GNAT_YJDJ"/>
    <property type="match status" value="1"/>
</dbReference>
<reference evidence="4" key="1">
    <citation type="submission" date="2017-02" db="EMBL/GenBank/DDBJ databases">
        <title>Tessaracoccus aquaemaris sp. nov., isolated from the intestine of a Korean rockfish, Sebastes schlegelii, in a marine aquaculture pond.</title>
        <authorList>
            <person name="Tak E.J."/>
            <person name="Bae J.-W."/>
        </authorList>
    </citation>
    <scope>NUCLEOTIDE SEQUENCE [LARGE SCALE GENOMIC DNA]</scope>
    <source>
        <strain evidence="4">NSG39</strain>
    </source>
</reference>
<gene>
    <name evidence="3" type="ORF">BW730_10485</name>
</gene>
<dbReference type="CDD" id="cd04301">
    <property type="entry name" value="NAT_SF"/>
    <property type="match status" value="1"/>
</dbReference>
<dbReference type="PROSITE" id="PS51186">
    <property type="entry name" value="GNAT"/>
    <property type="match status" value="1"/>
</dbReference>
<keyword evidence="4" id="KW-1185">Reference proteome</keyword>
<dbReference type="InterPro" id="IPR045057">
    <property type="entry name" value="Gcn5-rel_NAT"/>
</dbReference>
<protein>
    <submittedName>
        <fullName evidence="3">Uncharacterized protein</fullName>
    </submittedName>
</protein>
<dbReference type="AlphaFoldDB" id="A0A1Q2CTF2"/>
<name>A0A1Q2CTF2_9ACTN</name>
<feature type="domain" description="N-acetyltransferase" evidence="2">
    <location>
        <begin position="9"/>
        <end position="95"/>
    </location>
</feature>
<evidence type="ECO:0000313" key="3">
    <source>
        <dbReference type="EMBL" id="AQP49325.1"/>
    </source>
</evidence>
<dbReference type="Pfam" id="PF14542">
    <property type="entry name" value="Acetyltransf_CG"/>
    <property type="match status" value="1"/>
</dbReference>
<dbReference type="STRING" id="1332264.BW730_10485"/>
<evidence type="ECO:0000259" key="2">
    <source>
        <dbReference type="PROSITE" id="PS51729"/>
    </source>
</evidence>
<dbReference type="EMBL" id="CP019606">
    <property type="protein sequence ID" value="AQP49325.1"/>
    <property type="molecule type" value="Genomic_DNA"/>
</dbReference>
<dbReference type="PANTHER" id="PTHR31435">
    <property type="entry name" value="PROTEIN NATD1"/>
    <property type="match status" value="1"/>
</dbReference>
<dbReference type="Gene3D" id="3.40.630.30">
    <property type="match status" value="1"/>
</dbReference>